<reference evidence="3" key="1">
    <citation type="journal article" date="2019" name="Int. J. Syst. Evol. Microbiol.">
        <title>The Global Catalogue of Microorganisms (GCM) 10K type strain sequencing project: providing services to taxonomists for standard genome sequencing and annotation.</title>
        <authorList>
            <consortium name="The Broad Institute Genomics Platform"/>
            <consortium name="The Broad Institute Genome Sequencing Center for Infectious Disease"/>
            <person name="Wu L."/>
            <person name="Ma J."/>
        </authorList>
    </citation>
    <scope>NUCLEOTIDE SEQUENCE [LARGE SCALE GENOMIC DNA]</scope>
    <source>
        <strain evidence="3">CCUG 49339</strain>
    </source>
</reference>
<accession>A0ABW4LX86</accession>
<sequence length="104" mass="12188">MNFTPREEIMNYFVHSLESVMDKYDLDDIGIYEEEGAGSHYYMGYTVRKGDKVYMINQPYVKNDQKHLAIEHEEWTIQSDDGKEVKGIATLDEVFHQINKGVLH</sequence>
<dbReference type="RefSeq" id="WP_377929997.1">
    <property type="nucleotide sequence ID" value="NZ_JBHUEM010000046.1"/>
</dbReference>
<keyword evidence="3" id="KW-1185">Reference proteome</keyword>
<dbReference type="Proteomes" id="UP001597214">
    <property type="component" value="Unassembled WGS sequence"/>
</dbReference>
<name>A0ABW4LX86_9BACI</name>
<dbReference type="EMBL" id="JBHUEM010000046">
    <property type="protein sequence ID" value="MFD1738778.1"/>
    <property type="molecule type" value="Genomic_DNA"/>
</dbReference>
<feature type="domain" description="GK1464-like" evidence="1">
    <location>
        <begin position="4"/>
        <end position="98"/>
    </location>
</feature>
<evidence type="ECO:0000259" key="1">
    <source>
        <dbReference type="Pfam" id="PF18681"/>
    </source>
</evidence>
<protein>
    <submittedName>
        <fullName evidence="2">DUF5634 family protein</fullName>
    </submittedName>
</protein>
<proteinExistence type="predicted"/>
<dbReference type="SUPFAM" id="SSF143579">
    <property type="entry name" value="GK1464-like"/>
    <property type="match status" value="1"/>
</dbReference>
<organism evidence="2 3">
    <name type="scientific">Bacillus salitolerans</name>
    <dbReference type="NCBI Taxonomy" id="1437434"/>
    <lineage>
        <taxon>Bacteria</taxon>
        <taxon>Bacillati</taxon>
        <taxon>Bacillota</taxon>
        <taxon>Bacilli</taxon>
        <taxon>Bacillales</taxon>
        <taxon>Bacillaceae</taxon>
        <taxon>Bacillus</taxon>
    </lineage>
</organism>
<comment type="caution">
    <text evidence="2">The sequence shown here is derived from an EMBL/GenBank/DDBJ whole genome shotgun (WGS) entry which is preliminary data.</text>
</comment>
<dbReference type="InterPro" id="IPR040915">
    <property type="entry name" value="GK1464-like_dom"/>
</dbReference>
<dbReference type="InterPro" id="IPR028990">
    <property type="entry name" value="GK1464-like"/>
</dbReference>
<evidence type="ECO:0000313" key="3">
    <source>
        <dbReference type="Proteomes" id="UP001597214"/>
    </source>
</evidence>
<dbReference type="Gene3D" id="3.30.70.1480">
    <property type="entry name" value="GK1464-like"/>
    <property type="match status" value="1"/>
</dbReference>
<evidence type="ECO:0000313" key="2">
    <source>
        <dbReference type="EMBL" id="MFD1738778.1"/>
    </source>
</evidence>
<dbReference type="Pfam" id="PF18681">
    <property type="entry name" value="DUF5634"/>
    <property type="match status" value="1"/>
</dbReference>
<gene>
    <name evidence="2" type="ORF">ACFSCX_19865</name>
</gene>